<protein>
    <submittedName>
        <fullName evidence="1">Uncharacterized protein</fullName>
    </submittedName>
</protein>
<evidence type="ECO:0000313" key="2">
    <source>
        <dbReference type="Proteomes" id="UP001279734"/>
    </source>
</evidence>
<name>A0AAD3XT33_NEPGR</name>
<organism evidence="1 2">
    <name type="scientific">Nepenthes gracilis</name>
    <name type="common">Slender pitcher plant</name>
    <dbReference type="NCBI Taxonomy" id="150966"/>
    <lineage>
        <taxon>Eukaryota</taxon>
        <taxon>Viridiplantae</taxon>
        <taxon>Streptophyta</taxon>
        <taxon>Embryophyta</taxon>
        <taxon>Tracheophyta</taxon>
        <taxon>Spermatophyta</taxon>
        <taxon>Magnoliopsida</taxon>
        <taxon>eudicotyledons</taxon>
        <taxon>Gunneridae</taxon>
        <taxon>Pentapetalae</taxon>
        <taxon>Caryophyllales</taxon>
        <taxon>Nepenthaceae</taxon>
        <taxon>Nepenthes</taxon>
    </lineage>
</organism>
<proteinExistence type="predicted"/>
<reference evidence="1" key="1">
    <citation type="submission" date="2023-05" db="EMBL/GenBank/DDBJ databases">
        <title>Nepenthes gracilis genome sequencing.</title>
        <authorList>
            <person name="Fukushima K."/>
        </authorList>
    </citation>
    <scope>NUCLEOTIDE SEQUENCE</scope>
    <source>
        <strain evidence="1">SING2019-196</strain>
    </source>
</reference>
<gene>
    <name evidence="1" type="ORF">Nepgr_018024</name>
</gene>
<keyword evidence="2" id="KW-1185">Reference proteome</keyword>
<dbReference type="EMBL" id="BSYO01000016">
    <property type="protein sequence ID" value="GMH16183.1"/>
    <property type="molecule type" value="Genomic_DNA"/>
</dbReference>
<dbReference type="Proteomes" id="UP001279734">
    <property type="component" value="Unassembled WGS sequence"/>
</dbReference>
<comment type="caution">
    <text evidence="1">The sequence shown here is derived from an EMBL/GenBank/DDBJ whole genome shotgun (WGS) entry which is preliminary data.</text>
</comment>
<accession>A0AAD3XT33</accession>
<dbReference type="AlphaFoldDB" id="A0AAD3XT33"/>
<evidence type="ECO:0000313" key="1">
    <source>
        <dbReference type="EMBL" id="GMH16183.1"/>
    </source>
</evidence>
<sequence length="103" mass="11095">MPIGSGTHMLFLNVEMGPNDDGRFAALCVLAGLLLADVVLPVWRLDNAGILPVEIFAARFFAGAELLGPLAQQYCLCLLAEALAGWHNVAIEVLLFHFSSEDL</sequence>